<dbReference type="Proteomes" id="UP000765509">
    <property type="component" value="Unassembled WGS sequence"/>
</dbReference>
<feature type="compositionally biased region" description="Polar residues" evidence="1">
    <location>
        <begin position="78"/>
        <end position="95"/>
    </location>
</feature>
<comment type="caution">
    <text evidence="3">The sequence shown here is derived from an EMBL/GenBank/DDBJ whole genome shotgun (WGS) entry which is preliminary data.</text>
</comment>
<gene>
    <name evidence="3" type="ORF">O181_012732</name>
</gene>
<reference evidence="3" key="1">
    <citation type="submission" date="2021-03" db="EMBL/GenBank/DDBJ databases">
        <title>Draft genome sequence of rust myrtle Austropuccinia psidii MF-1, a brazilian biotype.</title>
        <authorList>
            <person name="Quecine M.C."/>
            <person name="Pachon D.M.R."/>
            <person name="Bonatelli M.L."/>
            <person name="Correr F.H."/>
            <person name="Franceschini L.M."/>
            <person name="Leite T.F."/>
            <person name="Margarido G.R.A."/>
            <person name="Almeida C.A."/>
            <person name="Ferrarezi J.A."/>
            <person name="Labate C.A."/>
        </authorList>
    </citation>
    <scope>NUCLEOTIDE SEQUENCE</scope>
    <source>
        <strain evidence="3">MF-1</strain>
    </source>
</reference>
<evidence type="ECO:0000313" key="3">
    <source>
        <dbReference type="EMBL" id="MBW0473017.1"/>
    </source>
</evidence>
<organism evidence="3 4">
    <name type="scientific">Austropuccinia psidii MF-1</name>
    <dbReference type="NCBI Taxonomy" id="1389203"/>
    <lineage>
        <taxon>Eukaryota</taxon>
        <taxon>Fungi</taxon>
        <taxon>Dikarya</taxon>
        <taxon>Basidiomycota</taxon>
        <taxon>Pucciniomycotina</taxon>
        <taxon>Pucciniomycetes</taxon>
        <taxon>Pucciniales</taxon>
        <taxon>Sphaerophragmiaceae</taxon>
        <taxon>Austropuccinia</taxon>
    </lineage>
</organism>
<name>A0A9Q3BWY9_9BASI</name>
<feature type="compositionally biased region" description="Polar residues" evidence="1">
    <location>
        <begin position="125"/>
        <end position="134"/>
    </location>
</feature>
<evidence type="ECO:0000256" key="2">
    <source>
        <dbReference type="SAM" id="Phobius"/>
    </source>
</evidence>
<proteinExistence type="predicted"/>
<dbReference type="AlphaFoldDB" id="A0A9Q3BWY9"/>
<sequence>MKAKCRAMLYGVSMGILFSPFPICVIAPDFQPTLNIQTDKAQSAFDLGKADFTSNSPADQEAPFLQLFDNRGDLSTSNKNLQISSNNVRQDQISADLNPHQFGPYHGNPKKRLFDLALWPGESPVQKTPKQNKQNHSDKDWLQDAELSSKGKY</sequence>
<feature type="region of interest" description="Disordered" evidence="1">
    <location>
        <begin position="78"/>
        <end position="153"/>
    </location>
</feature>
<keyword evidence="2" id="KW-0812">Transmembrane</keyword>
<dbReference type="EMBL" id="AVOT02003272">
    <property type="protein sequence ID" value="MBW0473017.1"/>
    <property type="molecule type" value="Genomic_DNA"/>
</dbReference>
<accession>A0A9Q3BWY9</accession>
<evidence type="ECO:0000313" key="4">
    <source>
        <dbReference type="Proteomes" id="UP000765509"/>
    </source>
</evidence>
<feature type="transmembrane region" description="Helical" evidence="2">
    <location>
        <begin position="7"/>
        <end position="28"/>
    </location>
</feature>
<keyword evidence="2" id="KW-0472">Membrane</keyword>
<evidence type="ECO:0000256" key="1">
    <source>
        <dbReference type="SAM" id="MobiDB-lite"/>
    </source>
</evidence>
<protein>
    <submittedName>
        <fullName evidence="3">Uncharacterized protein</fullName>
    </submittedName>
</protein>
<keyword evidence="4" id="KW-1185">Reference proteome</keyword>
<keyword evidence="2" id="KW-1133">Transmembrane helix</keyword>